<feature type="region of interest" description="Disordered" evidence="1">
    <location>
        <begin position="427"/>
        <end position="842"/>
    </location>
</feature>
<evidence type="ECO:0000313" key="2">
    <source>
        <dbReference type="EMBL" id="PRX53152.1"/>
    </source>
</evidence>
<keyword evidence="3" id="KW-1185">Reference proteome</keyword>
<feature type="compositionally biased region" description="Acidic residues" evidence="1">
    <location>
        <begin position="770"/>
        <end position="789"/>
    </location>
</feature>
<organism evidence="2 3">
    <name type="scientific">Flagellimonas meridianipacifica</name>
    <dbReference type="NCBI Taxonomy" id="1080225"/>
    <lineage>
        <taxon>Bacteria</taxon>
        <taxon>Pseudomonadati</taxon>
        <taxon>Bacteroidota</taxon>
        <taxon>Flavobacteriia</taxon>
        <taxon>Flavobacteriales</taxon>
        <taxon>Flavobacteriaceae</taxon>
        <taxon>Flagellimonas</taxon>
    </lineage>
</organism>
<dbReference type="GO" id="GO:0005509">
    <property type="term" value="F:calcium ion binding"/>
    <property type="evidence" value="ECO:0007669"/>
    <property type="project" value="InterPro"/>
</dbReference>
<evidence type="ECO:0000313" key="3">
    <source>
        <dbReference type="Proteomes" id="UP000237640"/>
    </source>
</evidence>
<dbReference type="Proteomes" id="UP000237640">
    <property type="component" value="Unassembled WGS sequence"/>
</dbReference>
<dbReference type="InterPro" id="IPR018247">
    <property type="entry name" value="EF_Hand_1_Ca_BS"/>
</dbReference>
<feature type="compositionally biased region" description="Acidic residues" evidence="1">
    <location>
        <begin position="578"/>
        <end position="650"/>
    </location>
</feature>
<gene>
    <name evidence="2" type="ORF">CLV81_4059</name>
</gene>
<dbReference type="OrthoDB" id="9805017at2"/>
<evidence type="ECO:0000256" key="1">
    <source>
        <dbReference type="SAM" id="MobiDB-lite"/>
    </source>
</evidence>
<feature type="compositionally biased region" description="Low complexity" evidence="1">
    <location>
        <begin position="727"/>
        <end position="740"/>
    </location>
</feature>
<proteinExistence type="predicted"/>
<accession>A0A2T0M6T8</accession>
<dbReference type="RefSeq" id="WP_106147929.1">
    <property type="nucleotide sequence ID" value="NZ_PVYX01000003.1"/>
</dbReference>
<dbReference type="EMBL" id="PVYX01000003">
    <property type="protein sequence ID" value="PRX53152.1"/>
    <property type="molecule type" value="Genomic_DNA"/>
</dbReference>
<feature type="compositionally biased region" description="Acidic residues" evidence="1">
    <location>
        <begin position="709"/>
        <end position="726"/>
    </location>
</feature>
<sequence>METISSVIKGIKAFVATFFLIPLFVSLSSFGINETSADKQDKVSTHSQTSTKCKILNTDHCGNPNKNHLLGLKNGLFDSSDNVSLYFESFADGTGLISGTTQLGNCVAEVYVVLEGKKDWGAWSANGGDFKGGGCSGALAENQTYYLIDESKSFISLLGSDCGYEGVLKVSNRTGLGASGNYGVQIGPGGALYHSENEAEGLSAWVWIGPEGDEERWEIDFSFLFDCQGPGEDDPDMAGPDTDGDGVIDLVDLDDDNDGILDTVECGSLDFERIRPADLGFPNNASDLSVTNLDISSKFNLPAGSILVSVTNGMTSDSGSFSIDKDNPIRFDFTGTVPVRIKPSHSRGLSVGRSDGIVALDNAHYEFIGNPENVIVEENDNVFSVTASGSNSEDFVWQSVSFASSIEFFTTNKAITNFIEIRIAPGLCQDSDGDGRPDSLDIDSDDDGIPDNVEAQPTNGYVPPTGQDDDNDGLDNAYEGSGDEGLTPENTDGEDEPDYLDDDSDNDLVADNNEGNDFNFDGVPDQQFTGTDTDNDGLDDGYEGSDVNDGYDVNDEIDDPANDLPDTDGTEDVNYRDFDDDGDGIDTPDEDADEDGDPTDDDTDGDGTPDYLDPDNGPDTDGDGVPDVVDIDDDNDGILDVVEEPLGDSDGDGRPDSLDIDSDDDGIPDNVEAQPTNGYVPPTGQDDDNDGLDNAYEGSGDEGLTPENTDGEDEPDYLDDDSDNDLVADNNEGNDFNFDGVPDQQFTGTDTDNDGLDDGYEGSDVNDGYDVNDEIDDPANDLPDTDGTEDVNYRDFDDDGDGIDTPDEDADEDGDPTDDDTDGDGTPDYLDPDNNPGPPTQEVEVNQLVTPNGDGRNDFLFIRGLELVRSSTLQIFNRWGVKVYDGENYNNVNNVFDGRSRGRSTLSVNDFLPSGVYFYIFEYETDEGRFTDSEFLYISQ</sequence>
<feature type="compositionally biased region" description="Acidic residues" evidence="1">
    <location>
        <begin position="533"/>
        <end position="543"/>
    </location>
</feature>
<feature type="compositionally biased region" description="Acidic residues" evidence="1">
    <location>
        <begin position="552"/>
        <end position="571"/>
    </location>
</feature>
<feature type="compositionally biased region" description="Acidic residues" evidence="1">
    <location>
        <begin position="658"/>
        <end position="667"/>
    </location>
</feature>
<feature type="compositionally biased region" description="Acidic residues" evidence="1">
    <location>
        <begin position="440"/>
        <end position="449"/>
    </location>
</feature>
<feature type="compositionally biased region" description="Acidic residues" evidence="1">
    <location>
        <begin position="796"/>
        <end position="825"/>
    </location>
</feature>
<comment type="caution">
    <text evidence="2">The sequence shown here is derived from an EMBL/GenBank/DDBJ whole genome shotgun (WGS) entry which is preliminary data.</text>
</comment>
<reference evidence="2 3" key="1">
    <citation type="submission" date="2018-03" db="EMBL/GenBank/DDBJ databases">
        <title>Genomic Encyclopedia of Archaeal and Bacterial Type Strains, Phase II (KMG-II): from individual species to whole genera.</title>
        <authorList>
            <person name="Goeker M."/>
        </authorList>
    </citation>
    <scope>NUCLEOTIDE SEQUENCE [LARGE SCALE GENOMIC DNA]</scope>
    <source>
        <strain evidence="2 3">DSM 25027</strain>
    </source>
</reference>
<dbReference type="Pfam" id="PF13585">
    <property type="entry name" value="CHU_C"/>
    <property type="match status" value="1"/>
</dbReference>
<feature type="compositionally biased region" description="Acidic residues" evidence="1">
    <location>
        <begin position="491"/>
        <end position="508"/>
    </location>
</feature>
<feature type="compositionally biased region" description="Low complexity" evidence="1">
    <location>
        <begin position="509"/>
        <end position="522"/>
    </location>
</feature>
<name>A0A2T0M6T8_9FLAO</name>
<protein>
    <submittedName>
        <fullName evidence="2">Gliding motility-associated-like protein</fullName>
    </submittedName>
</protein>
<feature type="compositionally biased region" description="Acidic residues" evidence="1">
    <location>
        <begin position="751"/>
        <end position="761"/>
    </location>
</feature>
<dbReference type="InterPro" id="IPR028974">
    <property type="entry name" value="TSP_type-3_rpt"/>
</dbReference>
<dbReference type="SUPFAM" id="SSF103647">
    <property type="entry name" value="TSP type-3 repeat"/>
    <property type="match status" value="1"/>
</dbReference>
<dbReference type="PROSITE" id="PS00018">
    <property type="entry name" value="EF_HAND_1"/>
    <property type="match status" value="1"/>
</dbReference>
<dbReference type="AlphaFoldDB" id="A0A2T0M6T8"/>